<dbReference type="GO" id="GO:0005524">
    <property type="term" value="F:ATP binding"/>
    <property type="evidence" value="ECO:0007669"/>
    <property type="project" value="UniProtKB-KW"/>
</dbReference>
<dbReference type="InterPro" id="IPR004344">
    <property type="entry name" value="TTL/TTLL_fam"/>
</dbReference>
<dbReference type="PANTHER" id="PTHR12241">
    <property type="entry name" value="TUBULIN POLYGLUTAMYLASE"/>
    <property type="match status" value="1"/>
</dbReference>
<feature type="region of interest" description="Disordered" evidence="4">
    <location>
        <begin position="1215"/>
        <end position="1289"/>
    </location>
</feature>
<feature type="compositionally biased region" description="Basic and acidic residues" evidence="4">
    <location>
        <begin position="1424"/>
        <end position="1438"/>
    </location>
</feature>
<dbReference type="Gene3D" id="3.30.470.20">
    <property type="entry name" value="ATP-grasp fold, B domain"/>
    <property type="match status" value="1"/>
</dbReference>
<feature type="region of interest" description="Disordered" evidence="4">
    <location>
        <begin position="786"/>
        <end position="851"/>
    </location>
</feature>
<dbReference type="PROSITE" id="PS51221">
    <property type="entry name" value="TTL"/>
    <property type="match status" value="1"/>
</dbReference>
<sequence>MDGGKNVKTRKKPKYTYSKSVLVYCGRSDPKKDLLATKKPKVCTSLTIKLPLKEKLPELPLTAKGEKTKKAKESVKARLKETGSRTKARQKILKLPSFSRHTLQREVQKNIRQLNPLPKHEHQHSNKIGSWSASRISNTSTHSAKSKASTVLPKITPAGKTSKRSGAIELRKLHHLISEQPKRKISAHKCEVKQNRPMHTHAVQNRPRVIQKHFAKELTARLAKLALTSCVNELYDSCKNLDFGISIPFNGDQEESKKNEMSEKTPKDESAPSSKSLQSESSKLGETKCTQYPEAVRDAEKVATEEQCTQCDSASVDLEKNKRTRQQPISNTTDGGNPLTSKICGDDESEYEPNKEFHESTGAIYGNELDCIDDDKVQLEDSESGADASDSDVSHYDPLQGTGGELLPVIASLFPNTPSVVRFVGDGQTVSKFPRRFRNLLRWRPSLITPNVVKRALRRSHFRLSTKSADWLGYYGNHLKPMAFRPIREFQKVNHFPGSFQLGRKDKLWSNICRLRSQFGRKVVDFVPRTFCLPCDMRILKECWARNDPLGYSCSTNIIGGANRPRWILKPPAAARGVGVKLLRQWSDVPKQRSVIIQSYISRPYLINETKFDLRLYVYVTGFNPFRAYLHRQGLVRFASQKYTNSTADVGNRFVHLTNYSVNKHNKKGEAGVENHKWKLETLWSYLRDRYVNVEGLWVQIKDIIFKTLASVTHSISIMVEQNCRRRTCVHELFGFDILLDADLKPWLLEVNVSPSLHTNTALDNDVKSALVTDMFNIAGFRLPPEYRSNGQKSSNSQEETPTATNSPSEIVCHSSMSADPTLTSSNSNSRSCTPTQPSNVVSSTERTSHIPVLKPNGELTTAARKRIIKSSVVTSSRGSTLTSKTTLTGKAALSSFIPRSDPRLWDMALTWDERQKHLYHSRLFCREESPLHLGFASLKQVAANPRTFTGRTLRTNRTNRRGFNHSHVKPVLTIMDELRGIVAHLTPDDVRTLVDFVDERYRASMGNFECIFPVGGDPGLQMLIFLEACAKDLTTGNLGMRTPTVRYYDLVQYAFLTVYKRSDSDLSSVWHKNPTDVSTLSQLPDYHMLQRGELMGEALIKASKMTGIDREGLARLTELCKRGFHLSGTEAANQRVRWDQNMTFSSKNGVFLGSSKTKLPIELGSRRIRHSAHGAKGDVRTDRGRDLVESILGGAVTFHAQTPGTYCLPVKVPQHAKSHGDSGVGTSLISSSYTTPGRQHTVMSKQSDSTQPGTSEFGAMSHSSSVTSPRSRTRSMGPEKTNSYAGRSLGETMGWWGRSKSLISVQNLPCHPTEILASCQSQRRIDPLAVSATQGTILDGTYLSHRDKYPDLSTLLDAQSLTELTQSILKKKRQTEQTNRSLRTLHPGFSSLASKKNLNKTEKQQKSSHLSSLDPSGQVRRYWSREAKQKDFAKNEPKSQLNPVNRQCSYSDRDPIMNGGSSGRRPRRESSAHVSKPKQTIPPGNLSKRPTGWI</sequence>
<feature type="compositionally biased region" description="Polar residues" evidence="4">
    <location>
        <begin position="326"/>
        <end position="340"/>
    </location>
</feature>
<dbReference type="GO" id="GO:0000226">
    <property type="term" value="P:microtubule cytoskeleton organization"/>
    <property type="evidence" value="ECO:0007669"/>
    <property type="project" value="TreeGrafter"/>
</dbReference>
<keyword evidence="1" id="KW-0436">Ligase</keyword>
<evidence type="ECO:0000256" key="3">
    <source>
        <dbReference type="ARBA" id="ARBA00022840"/>
    </source>
</evidence>
<feature type="region of interest" description="Disordered" evidence="4">
    <location>
        <begin position="249"/>
        <end position="286"/>
    </location>
</feature>
<evidence type="ECO:0000256" key="4">
    <source>
        <dbReference type="SAM" id="MobiDB-lite"/>
    </source>
</evidence>
<gene>
    <name evidence="5" type="ORF">D915_004453</name>
</gene>
<feature type="compositionally biased region" description="Polar residues" evidence="4">
    <location>
        <begin position="1439"/>
        <end position="1451"/>
    </location>
</feature>
<dbReference type="Pfam" id="PF03133">
    <property type="entry name" value="TTL"/>
    <property type="match status" value="1"/>
</dbReference>
<dbReference type="GO" id="GO:0015631">
    <property type="term" value="F:tubulin binding"/>
    <property type="evidence" value="ECO:0007669"/>
    <property type="project" value="TreeGrafter"/>
</dbReference>
<dbReference type="GO" id="GO:0070740">
    <property type="term" value="F:tubulin-glutamic acid ligase activity"/>
    <property type="evidence" value="ECO:0007669"/>
    <property type="project" value="TreeGrafter"/>
</dbReference>
<keyword evidence="6" id="KW-1185">Reference proteome</keyword>
<keyword evidence="3" id="KW-0067">ATP-binding</keyword>
<feature type="compositionally biased region" description="Polar residues" evidence="4">
    <location>
        <begin position="789"/>
        <end position="846"/>
    </location>
</feature>
<reference evidence="5" key="1">
    <citation type="submission" date="2019-03" db="EMBL/GenBank/DDBJ databases">
        <title>Improved annotation for the trematode Fasciola hepatica.</title>
        <authorList>
            <person name="Choi Y.-J."/>
            <person name="Martin J."/>
            <person name="Mitreva M."/>
        </authorList>
    </citation>
    <scope>NUCLEOTIDE SEQUENCE [LARGE SCALE GENOMIC DNA]</scope>
</reference>
<feature type="compositionally biased region" description="Basic and acidic residues" evidence="4">
    <location>
        <begin position="67"/>
        <end position="84"/>
    </location>
</feature>
<feature type="region of interest" description="Disordered" evidence="4">
    <location>
        <begin position="1372"/>
        <end position="1495"/>
    </location>
</feature>
<feature type="compositionally biased region" description="Low complexity" evidence="4">
    <location>
        <begin position="137"/>
        <end position="150"/>
    </location>
</feature>
<name>A0A4E0RFD9_FASHE</name>
<feature type="compositionally biased region" description="Low complexity" evidence="4">
    <location>
        <begin position="271"/>
        <end position="282"/>
    </location>
</feature>
<feature type="region of interest" description="Disordered" evidence="4">
    <location>
        <begin position="67"/>
        <end position="88"/>
    </location>
</feature>
<protein>
    <recommendedName>
        <fullName evidence="7">Tubulin polyglutamylase TTLL4</fullName>
    </recommendedName>
</protein>
<feature type="region of interest" description="Disordered" evidence="4">
    <location>
        <begin position="136"/>
        <end position="164"/>
    </location>
</feature>
<evidence type="ECO:0000256" key="1">
    <source>
        <dbReference type="ARBA" id="ARBA00022598"/>
    </source>
</evidence>
<evidence type="ECO:0008006" key="7">
    <source>
        <dbReference type="Google" id="ProtNLM"/>
    </source>
</evidence>
<feature type="compositionally biased region" description="Polar residues" evidence="4">
    <location>
        <begin position="1225"/>
        <end position="1255"/>
    </location>
</feature>
<feature type="compositionally biased region" description="Basic and acidic residues" evidence="4">
    <location>
        <begin position="254"/>
        <end position="270"/>
    </location>
</feature>
<feature type="region of interest" description="Disordered" evidence="4">
    <location>
        <begin position="319"/>
        <end position="362"/>
    </location>
</feature>
<keyword evidence="2" id="KW-0547">Nucleotide-binding</keyword>
<dbReference type="EMBL" id="JXXN02001361">
    <property type="protein sequence ID" value="THD24944.1"/>
    <property type="molecule type" value="Genomic_DNA"/>
</dbReference>
<feature type="compositionally biased region" description="Low complexity" evidence="4">
    <location>
        <begin position="1262"/>
        <end position="1271"/>
    </location>
</feature>
<accession>A0A4E0RFD9</accession>
<comment type="caution">
    <text evidence="5">The sequence shown here is derived from an EMBL/GenBank/DDBJ whole genome shotgun (WGS) entry which is preliminary data.</text>
</comment>
<evidence type="ECO:0000313" key="6">
    <source>
        <dbReference type="Proteomes" id="UP000230066"/>
    </source>
</evidence>
<dbReference type="SUPFAM" id="SSF56059">
    <property type="entry name" value="Glutathione synthetase ATP-binding domain-like"/>
    <property type="match status" value="1"/>
</dbReference>
<evidence type="ECO:0000256" key="2">
    <source>
        <dbReference type="ARBA" id="ARBA00022741"/>
    </source>
</evidence>
<dbReference type="PANTHER" id="PTHR12241:SF162">
    <property type="entry name" value="TUBULIN MONOGLUTAMYLASE TTLL4"/>
    <property type="match status" value="1"/>
</dbReference>
<proteinExistence type="predicted"/>
<dbReference type="Proteomes" id="UP000230066">
    <property type="component" value="Unassembled WGS sequence"/>
</dbReference>
<organism evidence="5 6">
    <name type="scientific">Fasciola hepatica</name>
    <name type="common">Liver fluke</name>
    <dbReference type="NCBI Taxonomy" id="6192"/>
    <lineage>
        <taxon>Eukaryota</taxon>
        <taxon>Metazoa</taxon>
        <taxon>Spiralia</taxon>
        <taxon>Lophotrochozoa</taxon>
        <taxon>Platyhelminthes</taxon>
        <taxon>Trematoda</taxon>
        <taxon>Digenea</taxon>
        <taxon>Plagiorchiida</taxon>
        <taxon>Echinostomata</taxon>
        <taxon>Echinostomatoidea</taxon>
        <taxon>Fasciolidae</taxon>
        <taxon>Fasciola</taxon>
    </lineage>
</organism>
<dbReference type="GO" id="GO:0036064">
    <property type="term" value="C:ciliary basal body"/>
    <property type="evidence" value="ECO:0007669"/>
    <property type="project" value="TreeGrafter"/>
</dbReference>
<evidence type="ECO:0000313" key="5">
    <source>
        <dbReference type="EMBL" id="THD24944.1"/>
    </source>
</evidence>